<dbReference type="GO" id="GO:0016020">
    <property type="term" value="C:membrane"/>
    <property type="evidence" value="ECO:0007669"/>
    <property type="project" value="UniProtKB-SubCell"/>
</dbReference>
<comment type="caution">
    <text evidence="7">The sequence shown here is derived from an EMBL/GenBank/DDBJ whole genome shotgun (WGS) entry which is preliminary data.</text>
</comment>
<keyword evidence="5 6" id="KW-0472">Membrane</keyword>
<sequence>MFESLPFLAATYVGQPVWLWIAFLAFIGFLLWIDLGVVNNKDGVVSARKSAAMWASFASIAIAFGAYVYFVYEPDARYYMSPDNLNQQAVLQYFTGYLLETALAFDNIFVIGMIFTFFAVPREYQHRVLFWGIMGAIVFRAIFISLGAAIVNEFTWVLFIFAAFLIFTGWKMIFGGEHEMDLHQNPVLKFLKKRMHVTDTIENHNFFVKRPDPKGSGRLVLFATPLFLALVMVEVVDVIFAVDSVPAIFAVTKDPFIVYTSNIFAILGLRSMYFMLAEAVARFKYLKYGLSLVLVLIGVKIIWNFGLYKAWKDMTGEALVPYLEPQWSLIATLGLIGGSMLYSWIRTHNGKDGPERPTR</sequence>
<evidence type="ECO:0000313" key="8">
    <source>
        <dbReference type="Proteomes" id="UP000216147"/>
    </source>
</evidence>
<feature type="transmembrane region" description="Helical" evidence="6">
    <location>
        <begin position="156"/>
        <end position="174"/>
    </location>
</feature>
<keyword evidence="4 6" id="KW-1133">Transmembrane helix</keyword>
<dbReference type="EMBL" id="NCEQ01000017">
    <property type="protein sequence ID" value="OYX55063.1"/>
    <property type="molecule type" value="Genomic_DNA"/>
</dbReference>
<evidence type="ECO:0000256" key="2">
    <source>
        <dbReference type="ARBA" id="ARBA00007511"/>
    </source>
</evidence>
<dbReference type="Proteomes" id="UP000216147">
    <property type="component" value="Unassembled WGS sequence"/>
</dbReference>
<feature type="transmembrane region" description="Helical" evidence="6">
    <location>
        <begin position="17"/>
        <end position="39"/>
    </location>
</feature>
<feature type="transmembrane region" description="Helical" evidence="6">
    <location>
        <begin position="288"/>
        <end position="307"/>
    </location>
</feature>
<gene>
    <name evidence="7" type="ORF">B7Y86_14770</name>
</gene>
<comment type="similarity">
    <text evidence="2">Belongs to the TerC family.</text>
</comment>
<feature type="transmembrane region" description="Helical" evidence="6">
    <location>
        <begin position="256"/>
        <end position="276"/>
    </location>
</feature>
<keyword evidence="3 6" id="KW-0812">Transmembrane</keyword>
<dbReference type="PANTHER" id="PTHR30238:SF0">
    <property type="entry name" value="THYLAKOID MEMBRANE PROTEIN TERC, CHLOROPLASTIC"/>
    <property type="match status" value="1"/>
</dbReference>
<proteinExistence type="inferred from homology"/>
<evidence type="ECO:0000256" key="5">
    <source>
        <dbReference type="ARBA" id="ARBA00023136"/>
    </source>
</evidence>
<evidence type="ECO:0000313" key="7">
    <source>
        <dbReference type="EMBL" id="OYX55063.1"/>
    </source>
</evidence>
<dbReference type="InterPro" id="IPR022369">
    <property type="entry name" value="Integral_membrane_TerC_rswitch"/>
</dbReference>
<evidence type="ECO:0000256" key="6">
    <source>
        <dbReference type="SAM" id="Phobius"/>
    </source>
</evidence>
<evidence type="ECO:0000256" key="1">
    <source>
        <dbReference type="ARBA" id="ARBA00004141"/>
    </source>
</evidence>
<name>A0A258HFD7_9CAUL</name>
<dbReference type="Pfam" id="PF03741">
    <property type="entry name" value="TerC"/>
    <property type="match status" value="1"/>
</dbReference>
<organism evidence="7 8">
    <name type="scientific">Brevundimonas subvibrioides</name>
    <dbReference type="NCBI Taxonomy" id="74313"/>
    <lineage>
        <taxon>Bacteria</taxon>
        <taxon>Pseudomonadati</taxon>
        <taxon>Pseudomonadota</taxon>
        <taxon>Alphaproteobacteria</taxon>
        <taxon>Caulobacterales</taxon>
        <taxon>Caulobacteraceae</taxon>
        <taxon>Brevundimonas</taxon>
    </lineage>
</organism>
<dbReference type="PANTHER" id="PTHR30238">
    <property type="entry name" value="MEMBRANE BOUND PREDICTED REDOX MODULATOR"/>
    <property type="match status" value="1"/>
</dbReference>
<evidence type="ECO:0000256" key="4">
    <source>
        <dbReference type="ARBA" id="ARBA00022989"/>
    </source>
</evidence>
<feature type="transmembrane region" description="Helical" evidence="6">
    <location>
        <begin position="102"/>
        <end position="121"/>
    </location>
</feature>
<dbReference type="NCBIfam" id="TIGR03718">
    <property type="entry name" value="R_switched_Alx"/>
    <property type="match status" value="1"/>
</dbReference>
<protein>
    <recommendedName>
        <fullName evidence="9">Integral membrane protein TerC</fullName>
    </recommendedName>
</protein>
<dbReference type="AlphaFoldDB" id="A0A258HFD7"/>
<feature type="transmembrane region" description="Helical" evidence="6">
    <location>
        <begin position="128"/>
        <end position="150"/>
    </location>
</feature>
<feature type="transmembrane region" description="Helical" evidence="6">
    <location>
        <begin position="327"/>
        <end position="345"/>
    </location>
</feature>
<accession>A0A258HFD7</accession>
<feature type="transmembrane region" description="Helical" evidence="6">
    <location>
        <begin position="219"/>
        <end position="241"/>
    </location>
</feature>
<comment type="subcellular location">
    <subcellularLocation>
        <location evidence="1">Membrane</location>
        <topology evidence="1">Multi-pass membrane protein</topology>
    </subcellularLocation>
</comment>
<reference evidence="7 8" key="1">
    <citation type="submission" date="2017-03" db="EMBL/GenBank/DDBJ databases">
        <title>Lifting the veil on microbial sulfur biogeochemistry in mining wastewaters.</title>
        <authorList>
            <person name="Kantor R.S."/>
            <person name="Colenbrander Nelson T."/>
            <person name="Marshall S."/>
            <person name="Bennett D."/>
            <person name="Apte S."/>
            <person name="Camacho D."/>
            <person name="Thomas B.C."/>
            <person name="Warren L.A."/>
            <person name="Banfield J.F."/>
        </authorList>
    </citation>
    <scope>NUCLEOTIDE SEQUENCE [LARGE SCALE GENOMIC DNA]</scope>
    <source>
        <strain evidence="7">32-68-21</strain>
    </source>
</reference>
<evidence type="ECO:0008006" key="9">
    <source>
        <dbReference type="Google" id="ProtNLM"/>
    </source>
</evidence>
<dbReference type="InterPro" id="IPR005496">
    <property type="entry name" value="Integral_membrane_TerC"/>
</dbReference>
<feature type="transmembrane region" description="Helical" evidence="6">
    <location>
        <begin position="51"/>
        <end position="72"/>
    </location>
</feature>
<evidence type="ECO:0000256" key="3">
    <source>
        <dbReference type="ARBA" id="ARBA00022692"/>
    </source>
</evidence>